<evidence type="ECO:0000256" key="2">
    <source>
        <dbReference type="ARBA" id="ARBA00022670"/>
    </source>
</evidence>
<evidence type="ECO:0000313" key="7">
    <source>
        <dbReference type="EMBL" id="MCP8940906.1"/>
    </source>
</evidence>
<dbReference type="RefSeq" id="WP_254746186.1">
    <property type="nucleotide sequence ID" value="NZ_JANCLU010000029.1"/>
</dbReference>
<organism evidence="7 8">
    <name type="scientific">Alsobacter ponti</name>
    <dbReference type="NCBI Taxonomy" id="2962936"/>
    <lineage>
        <taxon>Bacteria</taxon>
        <taxon>Pseudomonadati</taxon>
        <taxon>Pseudomonadota</taxon>
        <taxon>Alphaproteobacteria</taxon>
        <taxon>Hyphomicrobiales</taxon>
        <taxon>Alsobacteraceae</taxon>
        <taxon>Alsobacter</taxon>
    </lineage>
</organism>
<sequence length="319" mass="33142">MTRTRDGLTLGDDNRADFWLEAAPAAQEHAGPVLLDHEIFVFPTGDAAKTGGGGSGGGGSTSGGATTFQDYTTGAADTVADSLQFNITLDFVGSFTQKQHDLIVWAANTWSTWITGDVHDDFYQDNTTPIDDLVIHVSAGRIDGTGSPILGNILAQTTINTVRTYSDYSYYLPVESTMKLDSTDLANSAKNGFNGTWDTIILHEMGHALGFAGPIFTAKALLDAAGNFSGASAVQAYGGAVPIETAGGTGTAGSHWSETAFAPGGVAMSNELMTGYIGAGEKTYLSDTTLAAFHDMGYTVSDPNLATASILIDSGLLAV</sequence>
<evidence type="ECO:0000256" key="5">
    <source>
        <dbReference type="ARBA" id="ARBA00022833"/>
    </source>
</evidence>
<dbReference type="Proteomes" id="UP001205890">
    <property type="component" value="Unassembled WGS sequence"/>
</dbReference>
<dbReference type="InterPro" id="IPR001577">
    <property type="entry name" value="Peptidase_M8"/>
</dbReference>
<keyword evidence="2" id="KW-0645">Protease</keyword>
<evidence type="ECO:0000256" key="3">
    <source>
        <dbReference type="ARBA" id="ARBA00022723"/>
    </source>
</evidence>
<protein>
    <submittedName>
        <fullName evidence="7">Leishmanolysin</fullName>
    </submittedName>
</protein>
<dbReference type="InterPro" id="IPR024079">
    <property type="entry name" value="MetalloPept_cat_dom_sf"/>
</dbReference>
<evidence type="ECO:0000256" key="6">
    <source>
        <dbReference type="ARBA" id="ARBA00023049"/>
    </source>
</evidence>
<dbReference type="Gene3D" id="3.40.390.10">
    <property type="entry name" value="Collagenase (Catalytic Domain)"/>
    <property type="match status" value="1"/>
</dbReference>
<dbReference type="Gene3D" id="3.90.132.10">
    <property type="entry name" value="Leishmanolysin , domain 2"/>
    <property type="match status" value="1"/>
</dbReference>
<accession>A0ABT1LHC2</accession>
<keyword evidence="5" id="KW-0862">Zinc</keyword>
<evidence type="ECO:0000313" key="8">
    <source>
        <dbReference type="Proteomes" id="UP001205890"/>
    </source>
</evidence>
<comment type="caution">
    <text evidence="7">The sequence shown here is derived from an EMBL/GenBank/DDBJ whole genome shotgun (WGS) entry which is preliminary data.</text>
</comment>
<name>A0ABT1LHC2_9HYPH</name>
<dbReference type="Pfam" id="PF01457">
    <property type="entry name" value="Peptidase_M8"/>
    <property type="match status" value="1"/>
</dbReference>
<keyword evidence="6" id="KW-0482">Metalloprotease</keyword>
<keyword evidence="8" id="KW-1185">Reference proteome</keyword>
<proteinExistence type="predicted"/>
<dbReference type="EMBL" id="JANCLU010000029">
    <property type="protein sequence ID" value="MCP8940906.1"/>
    <property type="molecule type" value="Genomic_DNA"/>
</dbReference>
<gene>
    <name evidence="7" type="ORF">NK718_20455</name>
</gene>
<evidence type="ECO:0000256" key="1">
    <source>
        <dbReference type="ARBA" id="ARBA00001947"/>
    </source>
</evidence>
<keyword evidence="3" id="KW-0479">Metal-binding</keyword>
<comment type="cofactor">
    <cofactor evidence="1">
        <name>Zn(2+)</name>
        <dbReference type="ChEBI" id="CHEBI:29105"/>
    </cofactor>
</comment>
<reference evidence="7 8" key="1">
    <citation type="submission" date="2022-07" db="EMBL/GenBank/DDBJ databases">
        <authorList>
            <person name="Li W.-J."/>
            <person name="Deng Q.-Q."/>
        </authorList>
    </citation>
    <scope>NUCLEOTIDE SEQUENCE [LARGE SCALE GENOMIC DNA]</scope>
    <source>
        <strain evidence="7 8">SYSU M60028</strain>
    </source>
</reference>
<evidence type="ECO:0000256" key="4">
    <source>
        <dbReference type="ARBA" id="ARBA00022801"/>
    </source>
</evidence>
<keyword evidence="4" id="KW-0378">Hydrolase</keyword>
<dbReference type="SUPFAM" id="SSF55486">
    <property type="entry name" value="Metalloproteases ('zincins'), catalytic domain"/>
    <property type="match status" value="1"/>
</dbReference>